<evidence type="ECO:0000313" key="4">
    <source>
        <dbReference type="EMBL" id="QDU30483.1"/>
    </source>
</evidence>
<dbReference type="Proteomes" id="UP000315017">
    <property type="component" value="Chromosome"/>
</dbReference>
<dbReference type="PANTHER" id="PTHR42776">
    <property type="entry name" value="SERINE PEPTIDASE S9 FAMILY MEMBER"/>
    <property type="match status" value="1"/>
</dbReference>
<dbReference type="GO" id="GO:0004252">
    <property type="term" value="F:serine-type endopeptidase activity"/>
    <property type="evidence" value="ECO:0007669"/>
    <property type="project" value="TreeGrafter"/>
</dbReference>
<keyword evidence="1 4" id="KW-0378">Hydrolase</keyword>
<feature type="signal peptide" evidence="2">
    <location>
        <begin position="1"/>
        <end position="21"/>
    </location>
</feature>
<dbReference type="Gene3D" id="2.120.10.30">
    <property type="entry name" value="TolB, C-terminal domain"/>
    <property type="match status" value="1"/>
</dbReference>
<dbReference type="Pfam" id="PF00326">
    <property type="entry name" value="Peptidase_S9"/>
    <property type="match status" value="1"/>
</dbReference>
<gene>
    <name evidence="4" type="primary">ptpA_3</name>
    <name evidence="4" type="ORF">ETAA8_56230</name>
</gene>
<organism evidence="4 5">
    <name type="scientific">Anatilimnocola aggregata</name>
    <dbReference type="NCBI Taxonomy" id="2528021"/>
    <lineage>
        <taxon>Bacteria</taxon>
        <taxon>Pseudomonadati</taxon>
        <taxon>Planctomycetota</taxon>
        <taxon>Planctomycetia</taxon>
        <taxon>Pirellulales</taxon>
        <taxon>Pirellulaceae</taxon>
        <taxon>Anatilimnocola</taxon>
    </lineage>
</organism>
<dbReference type="InterPro" id="IPR001375">
    <property type="entry name" value="Peptidase_S9_cat"/>
</dbReference>
<feature type="domain" description="Peptidase S9 prolyl oligopeptidase catalytic" evidence="3">
    <location>
        <begin position="440"/>
        <end position="649"/>
    </location>
</feature>
<proteinExistence type="predicted"/>
<dbReference type="Gene3D" id="3.40.50.1820">
    <property type="entry name" value="alpha/beta hydrolase"/>
    <property type="match status" value="1"/>
</dbReference>
<evidence type="ECO:0000259" key="3">
    <source>
        <dbReference type="Pfam" id="PF00326"/>
    </source>
</evidence>
<dbReference type="OrthoDB" id="108903at2"/>
<dbReference type="GO" id="GO:0006508">
    <property type="term" value="P:proteolysis"/>
    <property type="evidence" value="ECO:0007669"/>
    <property type="project" value="InterPro"/>
</dbReference>
<dbReference type="AlphaFoldDB" id="A0A517YJT2"/>
<dbReference type="SUPFAM" id="SSF53474">
    <property type="entry name" value="alpha/beta-Hydrolases"/>
    <property type="match status" value="1"/>
</dbReference>
<reference evidence="4 5" key="1">
    <citation type="submission" date="2019-02" db="EMBL/GenBank/DDBJ databases">
        <title>Deep-cultivation of Planctomycetes and their phenomic and genomic characterization uncovers novel biology.</title>
        <authorList>
            <person name="Wiegand S."/>
            <person name="Jogler M."/>
            <person name="Boedeker C."/>
            <person name="Pinto D."/>
            <person name="Vollmers J."/>
            <person name="Rivas-Marin E."/>
            <person name="Kohn T."/>
            <person name="Peeters S.H."/>
            <person name="Heuer A."/>
            <person name="Rast P."/>
            <person name="Oberbeckmann S."/>
            <person name="Bunk B."/>
            <person name="Jeske O."/>
            <person name="Meyerdierks A."/>
            <person name="Storesund J.E."/>
            <person name="Kallscheuer N."/>
            <person name="Luecker S."/>
            <person name="Lage O.M."/>
            <person name="Pohl T."/>
            <person name="Merkel B.J."/>
            <person name="Hornburger P."/>
            <person name="Mueller R.-W."/>
            <person name="Bruemmer F."/>
            <person name="Labrenz M."/>
            <person name="Spormann A.M."/>
            <person name="Op den Camp H."/>
            <person name="Overmann J."/>
            <person name="Amann R."/>
            <person name="Jetten M.S.M."/>
            <person name="Mascher T."/>
            <person name="Medema M.H."/>
            <person name="Devos D.P."/>
            <person name="Kaster A.-K."/>
            <person name="Ovreas L."/>
            <person name="Rohde M."/>
            <person name="Galperin M.Y."/>
            <person name="Jogler C."/>
        </authorList>
    </citation>
    <scope>NUCLEOTIDE SEQUENCE [LARGE SCALE GENOMIC DNA]</scope>
    <source>
        <strain evidence="4 5">ETA_A8</strain>
    </source>
</reference>
<dbReference type="EMBL" id="CP036274">
    <property type="protein sequence ID" value="QDU30483.1"/>
    <property type="molecule type" value="Genomic_DNA"/>
</dbReference>
<evidence type="ECO:0000256" key="1">
    <source>
        <dbReference type="ARBA" id="ARBA00022801"/>
    </source>
</evidence>
<evidence type="ECO:0000256" key="2">
    <source>
        <dbReference type="SAM" id="SignalP"/>
    </source>
</evidence>
<dbReference type="InterPro" id="IPR011042">
    <property type="entry name" value="6-blade_b-propeller_TolB-like"/>
</dbReference>
<keyword evidence="5" id="KW-1185">Reference proteome</keyword>
<dbReference type="PANTHER" id="PTHR42776:SF27">
    <property type="entry name" value="DIPEPTIDYL PEPTIDASE FAMILY MEMBER 6"/>
    <property type="match status" value="1"/>
</dbReference>
<evidence type="ECO:0000313" key="5">
    <source>
        <dbReference type="Proteomes" id="UP000315017"/>
    </source>
</evidence>
<dbReference type="RefSeq" id="WP_145096025.1">
    <property type="nucleotide sequence ID" value="NZ_CP036274.1"/>
</dbReference>
<accession>A0A517YJT2</accession>
<feature type="chain" id="PRO_5022041485" evidence="2">
    <location>
        <begin position="22"/>
        <end position="652"/>
    </location>
</feature>
<protein>
    <submittedName>
        <fullName evidence="4">Prolyl tripeptidyl peptidase</fullName>
        <ecNumber evidence="4">3.4.14.12</ecNumber>
    </submittedName>
</protein>
<name>A0A517YJT2_9BACT</name>
<keyword evidence="2" id="KW-0732">Signal</keyword>
<dbReference type="KEGG" id="aagg:ETAA8_56230"/>
<sequence length="652" mass="71324" precursor="true">MNCRNLVVAGMLSVAAQFAVSADEPADPLRPGAIQTEEVPVVPPSLARRLQQYQSLRAAGFAGWDPAGKGILIRTRFGNSLQLHRVYEPGGRREQITFFDEPVSGGFIPQAKDEAVLLSMSSGGSENNQVYLLDRQRFETKLLTDGKSRNNLGAVSPDGSQMIVGSNKRNGRDTDLYIANCRGGELQMLMETEKEFWSAVDWSQDGKQLLLLKYVSVNESYPAIFNLSTNKRSDLPLPGKEKGAFGPLAFSPDGKNVYLATDTQGEFAQLARLDLASGKYEWLAPEIEWDVTDIEVEPKSGAVVFAVNADGASQVFLLTPKAGGTLAKRELKLPLGIVSSLEFSPDGKHVGMTLARPDAPADAYSLELESGNLTRWTMSEVGGLNPATFIKPTAIRFPSFDGRQIPAWFYKPRTASADNKVPVVISIHGGPESQSQPYFTGSTQFYLNELGVAVILPNVRGSNGYGKTYLKLDNAEKREDSVRDIGALLDWIKTQPELDADRVAVSGGSYGGYMVLASLVHYGDRIRAGIDNVGIANFNTFLQTTAAYRQDLRRVEYGDERDPAMKAVFDKISPANHAEKIRSALLVAHGKNDPRVPFSEAEQIAAKVRGQGKSVWTVYADNEGHGFGKKDNADYLRAVEVMFLSEQLKLKK</sequence>
<dbReference type="SUPFAM" id="SSF82171">
    <property type="entry name" value="DPP6 N-terminal domain-like"/>
    <property type="match status" value="1"/>
</dbReference>
<dbReference type="InterPro" id="IPR029058">
    <property type="entry name" value="AB_hydrolase_fold"/>
</dbReference>
<dbReference type="EC" id="3.4.14.12" evidence="4"/>